<evidence type="ECO:0000313" key="2">
    <source>
        <dbReference type="Proteomes" id="UP000579531"/>
    </source>
</evidence>
<dbReference type="Proteomes" id="UP000579531">
    <property type="component" value="Unassembled WGS sequence"/>
</dbReference>
<dbReference type="AlphaFoldDB" id="A0AA89Q849"/>
<proteinExistence type="predicted"/>
<sequence length="40" mass="4569">MTHRDDFLAWVTTALYEAELALHNGDASPRRALWSRNEPG</sequence>
<organism evidence="1 2">
    <name type="scientific">Streptomyces collinus</name>
    <dbReference type="NCBI Taxonomy" id="42684"/>
    <lineage>
        <taxon>Bacteria</taxon>
        <taxon>Bacillati</taxon>
        <taxon>Actinomycetota</taxon>
        <taxon>Actinomycetes</taxon>
        <taxon>Kitasatosporales</taxon>
        <taxon>Streptomycetaceae</taxon>
        <taxon>Streptomyces</taxon>
    </lineage>
</organism>
<reference evidence="1 2" key="1">
    <citation type="submission" date="2020-08" db="EMBL/GenBank/DDBJ databases">
        <title>Sequencing the genomes of 1000 actinobacteria strains.</title>
        <authorList>
            <person name="Klenk H.-P."/>
        </authorList>
    </citation>
    <scope>NUCLEOTIDE SEQUENCE [LARGE SCALE GENOMIC DNA]</scope>
    <source>
        <strain evidence="1 2">DSM 40129</strain>
    </source>
</reference>
<dbReference type="GeneID" id="93843495"/>
<gene>
    <name evidence="1" type="ORF">HNR72_007075</name>
</gene>
<comment type="caution">
    <text evidence="1">The sequence shown here is derived from an EMBL/GenBank/DDBJ whole genome shotgun (WGS) entry which is preliminary data.</text>
</comment>
<protein>
    <submittedName>
        <fullName evidence="1">Uncharacterized protein</fullName>
    </submittedName>
</protein>
<dbReference type="EMBL" id="JACHLX010000001">
    <property type="protein sequence ID" value="MBB5816047.1"/>
    <property type="molecule type" value="Genomic_DNA"/>
</dbReference>
<dbReference type="RefSeq" id="WP_268254268.1">
    <property type="nucleotide sequence ID" value="NZ_BAABFE010000005.1"/>
</dbReference>
<name>A0AA89Q849_STRCU</name>
<accession>A0AA89Q849</accession>
<evidence type="ECO:0000313" key="1">
    <source>
        <dbReference type="EMBL" id="MBB5816047.1"/>
    </source>
</evidence>
<keyword evidence="2" id="KW-1185">Reference proteome</keyword>